<dbReference type="GeneID" id="9053980"/>
<proteinExistence type="predicted"/>
<evidence type="ECO:0000313" key="2">
    <source>
        <dbReference type="Proteomes" id="UP000007800"/>
    </source>
</evidence>
<dbReference type="EMBL" id="GG670562">
    <property type="protein sequence ID" value="EER20429.1"/>
    <property type="molecule type" value="Genomic_DNA"/>
</dbReference>
<dbReference type="AlphaFoldDB" id="C5K507"/>
<organism evidence="2">
    <name type="scientific">Perkinsus marinus (strain ATCC 50983 / TXsc)</name>
    <dbReference type="NCBI Taxonomy" id="423536"/>
    <lineage>
        <taxon>Eukaryota</taxon>
        <taxon>Sar</taxon>
        <taxon>Alveolata</taxon>
        <taxon>Perkinsozoa</taxon>
        <taxon>Perkinsea</taxon>
        <taxon>Perkinsida</taxon>
        <taxon>Perkinsidae</taxon>
        <taxon>Perkinsus</taxon>
    </lineage>
</organism>
<dbReference type="Proteomes" id="UP000007800">
    <property type="component" value="Unassembled WGS sequence"/>
</dbReference>
<name>C5K507_PERM5</name>
<protein>
    <submittedName>
        <fullName evidence="1">Uncharacterized protein</fullName>
    </submittedName>
</protein>
<dbReference type="InParanoid" id="C5K507"/>
<dbReference type="RefSeq" id="XP_002788633.1">
    <property type="nucleotide sequence ID" value="XM_002788587.1"/>
</dbReference>
<evidence type="ECO:0000313" key="1">
    <source>
        <dbReference type="EMBL" id="EER20429.1"/>
    </source>
</evidence>
<accession>C5K507</accession>
<gene>
    <name evidence="1" type="ORF">Pmar_PMAR010168</name>
</gene>
<reference evidence="1 2" key="1">
    <citation type="submission" date="2008-07" db="EMBL/GenBank/DDBJ databases">
        <authorList>
            <person name="El-Sayed N."/>
            <person name="Caler E."/>
            <person name="Inman J."/>
            <person name="Amedeo P."/>
            <person name="Hass B."/>
            <person name="Wortman J."/>
        </authorList>
    </citation>
    <scope>NUCLEOTIDE SEQUENCE [LARGE SCALE GENOMIC DNA]</scope>
    <source>
        <strain evidence="2">ATCC 50983 / TXsc</strain>
    </source>
</reference>
<sequence length="92" mass="9957">MNASSTDTNVFQSKFGSGFQHRLAAPDYIVGDEGKSDNHILIIITITNLTRRGNHDAEAIWIRYGAVNNTVGVNSIVGPKALTKLTTTDTQP</sequence>
<keyword evidence="2" id="KW-1185">Reference proteome</keyword>